<evidence type="ECO:0000256" key="4">
    <source>
        <dbReference type="ARBA" id="ARBA00018335"/>
    </source>
</evidence>
<dbReference type="PANTHER" id="PTHR45765:SF1">
    <property type="entry name" value="METHIONINE--TRNA LIGASE, CYTOPLASMIC"/>
    <property type="match status" value="1"/>
</dbReference>
<comment type="similarity">
    <text evidence="2 16">Belongs to the class-I aminoacyl-tRNA synthetase family.</text>
</comment>
<dbReference type="InterPro" id="IPR001412">
    <property type="entry name" value="aa-tRNA-synth_I_CS"/>
</dbReference>
<dbReference type="InterPro" id="IPR023458">
    <property type="entry name" value="Met-tRNA_ligase_1"/>
</dbReference>
<evidence type="ECO:0000256" key="15">
    <source>
        <dbReference type="PROSITE-ProRule" id="PRU00209"/>
    </source>
</evidence>
<accession>A0A2G5U542</accession>
<proteinExistence type="inferred from homology"/>
<feature type="compositionally biased region" description="Low complexity" evidence="18">
    <location>
        <begin position="702"/>
        <end position="716"/>
    </location>
</feature>
<keyword evidence="8 16" id="KW-0547">Nucleotide-binding</keyword>
<dbReference type="InterPro" id="IPR033911">
    <property type="entry name" value="MetRS_core"/>
</dbReference>
<dbReference type="EC" id="6.1.1.10" evidence="3"/>
<dbReference type="InterPro" id="IPR029038">
    <property type="entry name" value="MetRS_Zn"/>
</dbReference>
<evidence type="ECO:0000313" key="20">
    <source>
        <dbReference type="EMBL" id="PIC34356.1"/>
    </source>
</evidence>
<organism evidence="20 21">
    <name type="scientific">Caenorhabditis nigoni</name>
    <dbReference type="NCBI Taxonomy" id="1611254"/>
    <lineage>
        <taxon>Eukaryota</taxon>
        <taxon>Metazoa</taxon>
        <taxon>Ecdysozoa</taxon>
        <taxon>Nematoda</taxon>
        <taxon>Chromadorea</taxon>
        <taxon>Rhabditida</taxon>
        <taxon>Rhabditina</taxon>
        <taxon>Rhabditomorpha</taxon>
        <taxon>Rhabditoidea</taxon>
        <taxon>Rhabditidae</taxon>
        <taxon>Peloderinae</taxon>
        <taxon>Caenorhabditis</taxon>
    </lineage>
</organism>
<dbReference type="SUPFAM" id="SSF50249">
    <property type="entry name" value="Nucleic acid-binding proteins"/>
    <property type="match status" value="1"/>
</dbReference>
<dbReference type="CDD" id="cd02799">
    <property type="entry name" value="tRNA_bind_EMAP-II_like"/>
    <property type="match status" value="1"/>
</dbReference>
<evidence type="ECO:0000256" key="2">
    <source>
        <dbReference type="ARBA" id="ARBA00005594"/>
    </source>
</evidence>
<dbReference type="InterPro" id="IPR014758">
    <property type="entry name" value="Met-tRNA_synth"/>
</dbReference>
<keyword evidence="11 16" id="KW-0648">Protein biosynthesis</keyword>
<evidence type="ECO:0000256" key="16">
    <source>
        <dbReference type="RuleBase" id="RU363039"/>
    </source>
</evidence>
<dbReference type="NCBIfam" id="NF001100">
    <property type="entry name" value="PRK00133.1"/>
    <property type="match status" value="1"/>
</dbReference>
<dbReference type="NCBIfam" id="TIGR00398">
    <property type="entry name" value="metG"/>
    <property type="match status" value="1"/>
</dbReference>
<dbReference type="InterPro" id="IPR041872">
    <property type="entry name" value="Anticodon_Met"/>
</dbReference>
<evidence type="ECO:0000256" key="17">
    <source>
        <dbReference type="SAM" id="Coils"/>
    </source>
</evidence>
<dbReference type="FunFam" id="2.20.28.20:FF:000001">
    <property type="entry name" value="Methionine--tRNA ligase"/>
    <property type="match status" value="1"/>
</dbReference>
<keyword evidence="6 15" id="KW-0820">tRNA-binding</keyword>
<dbReference type="FunFam" id="2.40.50.140:FF:000047">
    <property type="entry name" value="tyrosine--tRNA ligase, cytoplasmic isoform X2"/>
    <property type="match status" value="1"/>
</dbReference>
<feature type="compositionally biased region" description="Basic and acidic residues" evidence="18">
    <location>
        <begin position="734"/>
        <end position="743"/>
    </location>
</feature>
<dbReference type="PROSITE" id="PS00178">
    <property type="entry name" value="AA_TRNA_LIGASE_I"/>
    <property type="match status" value="1"/>
</dbReference>
<dbReference type="EMBL" id="PDUG01000004">
    <property type="protein sequence ID" value="PIC34356.1"/>
    <property type="molecule type" value="Genomic_DNA"/>
</dbReference>
<comment type="catalytic activity">
    <reaction evidence="14">
        <text>tRNA(Met) + L-methionine + ATP = L-methionyl-tRNA(Met) + AMP + diphosphate</text>
        <dbReference type="Rhea" id="RHEA:13481"/>
        <dbReference type="Rhea" id="RHEA-COMP:9667"/>
        <dbReference type="Rhea" id="RHEA-COMP:9698"/>
        <dbReference type="ChEBI" id="CHEBI:30616"/>
        <dbReference type="ChEBI" id="CHEBI:33019"/>
        <dbReference type="ChEBI" id="CHEBI:57844"/>
        <dbReference type="ChEBI" id="CHEBI:78442"/>
        <dbReference type="ChEBI" id="CHEBI:78530"/>
        <dbReference type="ChEBI" id="CHEBI:456215"/>
        <dbReference type="EC" id="6.1.1.10"/>
    </reaction>
</comment>
<dbReference type="Gene3D" id="2.40.50.140">
    <property type="entry name" value="Nucleic acid-binding proteins"/>
    <property type="match status" value="1"/>
</dbReference>
<feature type="coiled-coil region" evidence="17">
    <location>
        <begin position="652"/>
        <end position="693"/>
    </location>
</feature>
<keyword evidence="21" id="KW-1185">Reference proteome</keyword>
<evidence type="ECO:0000256" key="18">
    <source>
        <dbReference type="SAM" id="MobiDB-lite"/>
    </source>
</evidence>
<evidence type="ECO:0000256" key="13">
    <source>
        <dbReference type="ARBA" id="ARBA00030904"/>
    </source>
</evidence>
<reference evidence="21" key="1">
    <citation type="submission" date="2017-10" db="EMBL/GenBank/DDBJ databases">
        <title>Rapid genome shrinkage in a self-fertile nematode reveals novel sperm competition proteins.</title>
        <authorList>
            <person name="Yin D."/>
            <person name="Schwarz E.M."/>
            <person name="Thomas C.G."/>
            <person name="Felde R.L."/>
            <person name="Korf I.F."/>
            <person name="Cutter A.D."/>
            <person name="Schartner C.M."/>
            <person name="Ralston E.J."/>
            <person name="Meyer B.J."/>
            <person name="Haag E.S."/>
        </authorList>
    </citation>
    <scope>NUCLEOTIDE SEQUENCE [LARGE SCALE GENOMIC DNA]</scope>
    <source>
        <strain evidence="21">JU1422</strain>
    </source>
</reference>
<dbReference type="CDD" id="cd00814">
    <property type="entry name" value="MetRS_core"/>
    <property type="match status" value="1"/>
</dbReference>
<keyword evidence="7 16" id="KW-0436">Ligase</keyword>
<keyword evidence="10 15" id="KW-0694">RNA-binding</keyword>
<dbReference type="CDD" id="cd07957">
    <property type="entry name" value="Anticodon_Ia_Met"/>
    <property type="match status" value="1"/>
</dbReference>
<dbReference type="InterPro" id="IPR012340">
    <property type="entry name" value="NA-bd_OB-fold"/>
</dbReference>
<evidence type="ECO:0000256" key="9">
    <source>
        <dbReference type="ARBA" id="ARBA00022840"/>
    </source>
</evidence>
<dbReference type="InterPro" id="IPR002547">
    <property type="entry name" value="tRNA-bd_dom"/>
</dbReference>
<dbReference type="HAMAP" id="MF_00098">
    <property type="entry name" value="Met_tRNA_synth_type1"/>
    <property type="match status" value="1"/>
</dbReference>
<evidence type="ECO:0000256" key="10">
    <source>
        <dbReference type="ARBA" id="ARBA00022884"/>
    </source>
</evidence>
<dbReference type="STRING" id="1611254.A0A2G5U542"/>
<keyword evidence="9 16" id="KW-0067">ATP-binding</keyword>
<dbReference type="OrthoDB" id="5844513at2759"/>
<feature type="compositionally biased region" description="Basic and acidic residues" evidence="18">
    <location>
        <begin position="615"/>
        <end position="626"/>
    </location>
</feature>
<dbReference type="GO" id="GO:0005829">
    <property type="term" value="C:cytosol"/>
    <property type="evidence" value="ECO:0007669"/>
    <property type="project" value="TreeGrafter"/>
</dbReference>
<protein>
    <recommendedName>
        <fullName evidence="4">Methionine--tRNA ligase, cytoplasmic</fullName>
        <ecNumber evidence="3">6.1.1.10</ecNumber>
    </recommendedName>
    <alternativeName>
        <fullName evidence="13">Methionyl-tRNA synthetase</fullName>
    </alternativeName>
</protein>
<sequence>MGVDLNEIKKNFDVKTSAYVEKKDPKSILPQPGKRNILITAALPYVNNVPHLGNIIGCVLSADVFARYCNLRGHQTFYVGGTDEYGTATETKALQEGCTPRELCDKYHAIHKGIYEWFGIDFTHFGRTTTDHQTEICQDMFLKLHKNGFTTTQTVDQLFCNQCDKFLADRFVTGTCPNCAYDDARGDQCDGCGKLINAVELKDAKCHMCKSTPEVKQSTHIFLSLDKLQESTMKLIVKQMGRPDSKWSANAKGITKSWQDQGLEPRCITRDLKWGTPVPLEGFEKKVFYVWFDAPIGYLSITKCVLGDDWTKWWKNPENVELYNFVGKDNVAFHGVMFPCSQVGANDNYTVVNNLCATEYLNYEDTKFSKSRGTGIFGDAAQGTGIPADIWRFYLLYMRPESQDTAFSWDDFVLKVNSELLNNLGNFINRALSFVANFFGGVIPNMDLTEADATILEEIHQECLQWDTQFDGVRLKDAVKTILNVSRIGNQYMQSQTPWVLMKGDDAAKKRAGTIIGVAANIAYHLAVILYPVMPSVSETIRQQCDLPKLPLFSPFPRNYLKPGHKIGKPSPLFQKLDPVQIAEFKAKFGGGQNPQNDAVAAAAGNQKQQKKTAPTKEKKGGDKKKMASTAAFAELEQGAKLISQLLTNNLKKFEQAKALFARNQLQKLEEENRQLTLDAKSLQQQLVELEKAAGIKQIPKPVASCTPTPTSTPASGIINQQKSATPAPQSTAEPKKAKEQKKGKGGGAAAAAPVDDAIDIGRLDMRVGRIIKCEKHPDADALYVEQIDVGEESPRTVVSGLVRHVPLDQMQNRLVVVLCNLKPAKMRGVESRAMVMCASTPDKVEIMEVAPDSKPGTPVVCPPLTHRPDEQLNPKKKIWETVAEDLKVSAEGFAEWKGHPLLVGNATKMTAPTLRGCHVK</sequence>
<dbReference type="GO" id="GO:0005524">
    <property type="term" value="F:ATP binding"/>
    <property type="evidence" value="ECO:0007669"/>
    <property type="project" value="UniProtKB-KW"/>
</dbReference>
<feature type="domain" description="TRNA-binding" evidence="19">
    <location>
        <begin position="760"/>
        <end position="861"/>
    </location>
</feature>
<evidence type="ECO:0000313" key="21">
    <source>
        <dbReference type="Proteomes" id="UP000230233"/>
    </source>
</evidence>
<dbReference type="InterPro" id="IPR014729">
    <property type="entry name" value="Rossmann-like_a/b/a_fold"/>
</dbReference>
<dbReference type="Proteomes" id="UP000230233">
    <property type="component" value="Chromosome IV"/>
</dbReference>
<dbReference type="InterPro" id="IPR015413">
    <property type="entry name" value="Methionyl/Leucyl_tRNA_Synth"/>
</dbReference>
<dbReference type="Pfam" id="PF19303">
    <property type="entry name" value="Anticodon_3"/>
    <property type="match status" value="1"/>
</dbReference>
<dbReference type="PRINTS" id="PR01041">
    <property type="entry name" value="TRNASYNTHMET"/>
</dbReference>
<evidence type="ECO:0000256" key="12">
    <source>
        <dbReference type="ARBA" id="ARBA00023146"/>
    </source>
</evidence>
<evidence type="ECO:0000256" key="5">
    <source>
        <dbReference type="ARBA" id="ARBA00022490"/>
    </source>
</evidence>
<comment type="subcellular location">
    <subcellularLocation>
        <location evidence="1">Cytoplasm</location>
    </subcellularLocation>
</comment>
<feature type="compositionally biased region" description="Low complexity" evidence="18">
    <location>
        <begin position="595"/>
        <end position="608"/>
    </location>
</feature>
<evidence type="ECO:0000256" key="6">
    <source>
        <dbReference type="ARBA" id="ARBA00022555"/>
    </source>
</evidence>
<dbReference type="Gene3D" id="3.40.50.620">
    <property type="entry name" value="HUPs"/>
    <property type="match status" value="1"/>
</dbReference>
<dbReference type="InterPro" id="IPR009080">
    <property type="entry name" value="tRNAsynth_Ia_anticodon-bd"/>
</dbReference>
<dbReference type="Gene3D" id="2.20.28.20">
    <property type="entry name" value="Methionyl-tRNA synthetase, Zn-domain"/>
    <property type="match status" value="1"/>
</dbReference>
<dbReference type="Pfam" id="PF01588">
    <property type="entry name" value="tRNA_bind"/>
    <property type="match status" value="1"/>
</dbReference>
<dbReference type="Pfam" id="PF09334">
    <property type="entry name" value="tRNA-synt_1g"/>
    <property type="match status" value="1"/>
</dbReference>
<evidence type="ECO:0000256" key="1">
    <source>
        <dbReference type="ARBA" id="ARBA00004496"/>
    </source>
</evidence>
<evidence type="ECO:0000256" key="11">
    <source>
        <dbReference type="ARBA" id="ARBA00022917"/>
    </source>
</evidence>
<dbReference type="PROSITE" id="PS50886">
    <property type="entry name" value="TRBD"/>
    <property type="match status" value="1"/>
</dbReference>
<feature type="region of interest" description="Disordered" evidence="18">
    <location>
        <begin position="595"/>
        <end position="626"/>
    </location>
</feature>
<dbReference type="GO" id="GO:0000049">
    <property type="term" value="F:tRNA binding"/>
    <property type="evidence" value="ECO:0007669"/>
    <property type="project" value="UniProtKB-UniRule"/>
</dbReference>
<feature type="region of interest" description="Disordered" evidence="18">
    <location>
        <begin position="701"/>
        <end position="752"/>
    </location>
</feature>
<dbReference type="PANTHER" id="PTHR45765">
    <property type="entry name" value="METHIONINE--TRNA LIGASE"/>
    <property type="match status" value="1"/>
</dbReference>
<dbReference type="SUPFAM" id="SSF57770">
    <property type="entry name" value="Methionyl-tRNA synthetase (MetRS), Zn-domain"/>
    <property type="match status" value="1"/>
</dbReference>
<dbReference type="FunFam" id="1.10.730.10:FF:000031">
    <property type="entry name" value="Putative Methionyl-tRNA synthetase"/>
    <property type="match status" value="1"/>
</dbReference>
<dbReference type="SUPFAM" id="SSF47323">
    <property type="entry name" value="Anticodon-binding domain of a subclass of class I aminoacyl-tRNA synthetases"/>
    <property type="match status" value="1"/>
</dbReference>
<dbReference type="GO" id="GO:0017101">
    <property type="term" value="C:aminoacyl-tRNA synthetase multienzyme complex"/>
    <property type="evidence" value="ECO:0007669"/>
    <property type="project" value="TreeGrafter"/>
</dbReference>
<feature type="compositionally biased region" description="Polar residues" evidence="18">
    <location>
        <begin position="718"/>
        <end position="733"/>
    </location>
</feature>
<comment type="caution">
    <text evidence="20">The sequence shown here is derived from an EMBL/GenBank/DDBJ whole genome shotgun (WGS) entry which is preliminary data.</text>
</comment>
<dbReference type="GO" id="GO:0006431">
    <property type="term" value="P:methionyl-tRNA aminoacylation"/>
    <property type="evidence" value="ECO:0007669"/>
    <property type="project" value="InterPro"/>
</dbReference>
<dbReference type="Gene3D" id="1.10.730.10">
    <property type="entry name" value="Isoleucyl-tRNA Synthetase, Domain 1"/>
    <property type="match status" value="1"/>
</dbReference>
<keyword evidence="12 16" id="KW-0030">Aminoacyl-tRNA synthetase</keyword>
<keyword evidence="17" id="KW-0175">Coiled coil</keyword>
<name>A0A2G5U542_9PELO</name>
<dbReference type="GO" id="GO:0004825">
    <property type="term" value="F:methionine-tRNA ligase activity"/>
    <property type="evidence" value="ECO:0007669"/>
    <property type="project" value="UniProtKB-EC"/>
</dbReference>
<keyword evidence="5" id="KW-0963">Cytoplasm</keyword>
<gene>
    <name evidence="20" type="primary">Cni-mars-1</name>
    <name evidence="20" type="synonym">Cnig_chr_IV.g14033</name>
    <name evidence="20" type="ORF">B9Z55_014033</name>
</gene>
<evidence type="ECO:0000256" key="8">
    <source>
        <dbReference type="ARBA" id="ARBA00022741"/>
    </source>
</evidence>
<evidence type="ECO:0000256" key="3">
    <source>
        <dbReference type="ARBA" id="ARBA00012838"/>
    </source>
</evidence>
<dbReference type="AlphaFoldDB" id="A0A2G5U542"/>
<evidence type="ECO:0000259" key="19">
    <source>
        <dbReference type="PROSITE" id="PS50886"/>
    </source>
</evidence>
<dbReference type="SUPFAM" id="SSF52374">
    <property type="entry name" value="Nucleotidylyl transferase"/>
    <property type="match status" value="1"/>
</dbReference>
<evidence type="ECO:0000256" key="7">
    <source>
        <dbReference type="ARBA" id="ARBA00022598"/>
    </source>
</evidence>
<evidence type="ECO:0000256" key="14">
    <source>
        <dbReference type="ARBA" id="ARBA00047364"/>
    </source>
</evidence>